<reference evidence="10 11" key="1">
    <citation type="submission" date="2019-02" db="EMBL/GenBank/DDBJ databases">
        <title>Genomic plasticity associated with the antimicrobial resistance in Vibrio cholerae.</title>
        <authorList>
            <person name="Verma J."/>
            <person name="Bag S."/>
            <person name="Saha B."/>
            <person name="Kumar P."/>
            <person name="Ghosh T.S."/>
            <person name="Dayal M."/>
            <person name="Senapati T."/>
            <person name="Mehra S."/>
            <person name="Dey P."/>
            <person name="Desigamani A."/>
            <person name="Kumar D."/>
            <person name="Rana P."/>
            <person name="Kumar B."/>
            <person name="Maiti T.K."/>
            <person name="Sharma N.C."/>
            <person name="Bhadra R.K."/>
            <person name="Mutreja A."/>
            <person name="Nair G.B."/>
            <person name="Ramamurthy T."/>
            <person name="Das B."/>
        </authorList>
    </citation>
    <scope>NUCLEOTIDE SEQUENCE [LARGE SCALE GENOMIC DNA]</scope>
    <source>
        <strain evidence="10 11">IDH06781</strain>
    </source>
</reference>
<dbReference type="RefSeq" id="WP_000486272.1">
    <property type="nucleotide sequence ID" value="NZ_CBCSBK010000038.1"/>
</dbReference>
<comment type="caution">
    <text evidence="10">The sequence shown here is derived from an EMBL/GenBank/DDBJ whole genome shotgun (WGS) entry which is preliminary data.</text>
</comment>
<dbReference type="EMBL" id="SISP01000003">
    <property type="protein sequence ID" value="TBM45397.1"/>
    <property type="molecule type" value="Genomic_DNA"/>
</dbReference>
<feature type="transmembrane region" description="Helical" evidence="9">
    <location>
        <begin position="93"/>
        <end position="114"/>
    </location>
</feature>
<evidence type="ECO:0000256" key="3">
    <source>
        <dbReference type="ARBA" id="ARBA00022448"/>
    </source>
</evidence>
<evidence type="ECO:0000256" key="9">
    <source>
        <dbReference type="SAM" id="Phobius"/>
    </source>
</evidence>
<keyword evidence="6 9" id="KW-1133">Transmembrane helix</keyword>
<dbReference type="PANTHER" id="PTHR42925">
    <property type="entry name" value="MULTIDRUG AND TOXIN EFFLUX PROTEIN MATE FAMILY"/>
    <property type="match status" value="1"/>
</dbReference>
<feature type="transmembrane region" description="Helical" evidence="9">
    <location>
        <begin position="358"/>
        <end position="381"/>
    </location>
</feature>
<accession>A0A7Z7YGF2</accession>
<feature type="transmembrane region" description="Helical" evidence="9">
    <location>
        <begin position="59"/>
        <end position="81"/>
    </location>
</feature>
<feature type="transmembrane region" description="Helical" evidence="9">
    <location>
        <begin position="393"/>
        <end position="413"/>
    </location>
</feature>
<feature type="transmembrane region" description="Helical" evidence="9">
    <location>
        <begin position="322"/>
        <end position="346"/>
    </location>
</feature>
<dbReference type="Pfam" id="PF01554">
    <property type="entry name" value="MatE"/>
    <property type="match status" value="2"/>
</dbReference>
<dbReference type="InterPro" id="IPR048279">
    <property type="entry name" value="MdtK-like"/>
</dbReference>
<feature type="transmembrane region" description="Helical" evidence="9">
    <location>
        <begin position="283"/>
        <end position="301"/>
    </location>
</feature>
<dbReference type="InterPro" id="IPR002528">
    <property type="entry name" value="MATE_fam"/>
</dbReference>
<evidence type="ECO:0000256" key="2">
    <source>
        <dbReference type="ARBA" id="ARBA00013489"/>
    </source>
</evidence>
<feature type="transmembrane region" description="Helical" evidence="9">
    <location>
        <begin position="195"/>
        <end position="218"/>
    </location>
</feature>
<dbReference type="NCBIfam" id="TIGR00797">
    <property type="entry name" value="matE"/>
    <property type="match status" value="1"/>
</dbReference>
<evidence type="ECO:0000256" key="4">
    <source>
        <dbReference type="ARBA" id="ARBA00022475"/>
    </source>
</evidence>
<feature type="transmembrane region" description="Helical" evidence="9">
    <location>
        <begin position="239"/>
        <end position="263"/>
    </location>
</feature>
<dbReference type="AlphaFoldDB" id="A0A7Z7YGF2"/>
<dbReference type="InterPro" id="IPR047135">
    <property type="entry name" value="YsiQ"/>
</dbReference>
<organism evidence="10 11">
    <name type="scientific">Vibrio cholerae</name>
    <dbReference type="NCBI Taxonomy" id="666"/>
    <lineage>
        <taxon>Bacteria</taxon>
        <taxon>Pseudomonadati</taxon>
        <taxon>Pseudomonadota</taxon>
        <taxon>Gammaproteobacteria</taxon>
        <taxon>Vibrionales</taxon>
        <taxon>Vibrionaceae</taxon>
        <taxon>Vibrio</taxon>
    </lineage>
</organism>
<evidence type="ECO:0000256" key="7">
    <source>
        <dbReference type="ARBA" id="ARBA00023136"/>
    </source>
</evidence>
<feature type="transmembrane region" description="Helical" evidence="9">
    <location>
        <begin position="20"/>
        <end position="39"/>
    </location>
</feature>
<dbReference type="GO" id="GO:0015297">
    <property type="term" value="F:antiporter activity"/>
    <property type="evidence" value="ECO:0007669"/>
    <property type="project" value="InterPro"/>
</dbReference>
<protein>
    <recommendedName>
        <fullName evidence="2">Multidrug resistance protein NorM</fullName>
    </recommendedName>
    <alternativeName>
        <fullName evidence="8">Na(+)/drug antiporter</fullName>
    </alternativeName>
</protein>
<feature type="transmembrane region" description="Helical" evidence="9">
    <location>
        <begin position="163"/>
        <end position="183"/>
    </location>
</feature>
<evidence type="ECO:0000313" key="10">
    <source>
        <dbReference type="EMBL" id="TBM45397.1"/>
    </source>
</evidence>
<evidence type="ECO:0000256" key="8">
    <source>
        <dbReference type="ARBA" id="ARBA00030855"/>
    </source>
</evidence>
<proteinExistence type="predicted"/>
<comment type="subcellular location">
    <subcellularLocation>
        <location evidence="1">Cell inner membrane</location>
        <topology evidence="1">Multi-pass membrane protein</topology>
    </subcellularLocation>
</comment>
<keyword evidence="5 9" id="KW-0812">Transmembrane</keyword>
<gene>
    <name evidence="10" type="ORF">EYB64_03780</name>
</gene>
<name>A0A7Z7YGF2_VIBCL</name>
<evidence type="ECO:0000256" key="5">
    <source>
        <dbReference type="ARBA" id="ARBA00022692"/>
    </source>
</evidence>
<feature type="transmembrane region" description="Helical" evidence="9">
    <location>
        <begin position="134"/>
        <end position="151"/>
    </location>
</feature>
<dbReference type="GO" id="GO:0042910">
    <property type="term" value="F:xenobiotic transmembrane transporter activity"/>
    <property type="evidence" value="ECO:0007669"/>
    <property type="project" value="InterPro"/>
</dbReference>
<keyword evidence="3" id="KW-0813">Transport</keyword>
<dbReference type="PIRSF" id="PIRSF006603">
    <property type="entry name" value="DinF"/>
    <property type="match status" value="1"/>
</dbReference>
<evidence type="ECO:0000256" key="6">
    <source>
        <dbReference type="ARBA" id="ARBA00022989"/>
    </source>
</evidence>
<dbReference type="Proteomes" id="UP000294145">
    <property type="component" value="Unassembled WGS sequence"/>
</dbReference>
<evidence type="ECO:0000256" key="1">
    <source>
        <dbReference type="ARBA" id="ARBA00004429"/>
    </source>
</evidence>
<keyword evidence="4" id="KW-1003">Cell membrane</keyword>
<sequence length="455" mass="49996">MFQIDNKDKNLLSQTVRIGLPVAIQSALVAILSLADVLMVSNFGTEATAAVGLASKWHFVAIMLMAGLSTASGILIAQFWGKNDPTSAKTVTIIAIKAGTILLTPISVIFVVFSDHILHIQTNDMNVVRLGSEYLLYASPVLLLTHLVIVFESTMRSTNDAFIPLLIAVMTIAINIILNYGLISGNLGMPALGVAGAALATTISRIVQLAVFLSYFHIKRHWLQSVSQLRDSATLRITYRRLAIPAVANSLLWAMGTMVYQTIFGHMGTLELAVYSTLGPFESLCYSLFFGLSVACSVMIGQRLGGKNYDDAFKTSVMFTKVFGLLGIISSAVLLLLQPLLLRLLAMDSEQFLPISKPAITILSIAVSLKMINMIMINGILKSGGDNAFCLRTDFVAMWLCGIPITAVGAFFMQMDFQYVYALMLVEEFIKLFMCWRRYRTKVWLRDLTDEIVLS</sequence>
<feature type="transmembrane region" description="Helical" evidence="9">
    <location>
        <begin position="419"/>
        <end position="436"/>
    </location>
</feature>
<dbReference type="GO" id="GO:0005886">
    <property type="term" value="C:plasma membrane"/>
    <property type="evidence" value="ECO:0007669"/>
    <property type="project" value="UniProtKB-SubCell"/>
</dbReference>
<evidence type="ECO:0000313" key="11">
    <source>
        <dbReference type="Proteomes" id="UP000294145"/>
    </source>
</evidence>
<keyword evidence="7 9" id="KW-0472">Membrane</keyword>
<dbReference type="PANTHER" id="PTHR42925:SF2">
    <property type="entry name" value="NA+ DRIVEN MULTIDRUG EFFLUX PUMP"/>
    <property type="match status" value="1"/>
</dbReference>